<evidence type="ECO:0000259" key="10">
    <source>
        <dbReference type="Pfam" id="PF07732"/>
    </source>
</evidence>
<dbReference type="InterPro" id="IPR002355">
    <property type="entry name" value="Cu_oxidase_Cu_BS"/>
</dbReference>
<reference evidence="11 12" key="1">
    <citation type="submission" date="2018-11" db="EMBL/GenBank/DDBJ databases">
        <title>Genome sequence of Apiotrichum porosum DSM 27194.</title>
        <authorList>
            <person name="Aliyu H."/>
            <person name="Gorte O."/>
            <person name="Ochsenreither K."/>
        </authorList>
    </citation>
    <scope>NUCLEOTIDE SEQUENCE [LARGE SCALE GENOMIC DNA]</scope>
    <source>
        <strain evidence="11 12">DSM 27194</strain>
    </source>
</reference>
<dbReference type="Pfam" id="PF00394">
    <property type="entry name" value="Cu-oxidase"/>
    <property type="match status" value="1"/>
</dbReference>
<keyword evidence="7" id="KW-0812">Transmembrane</keyword>
<evidence type="ECO:0000256" key="5">
    <source>
        <dbReference type="ARBA" id="ARBA00023157"/>
    </source>
</evidence>
<dbReference type="RefSeq" id="XP_028473226.1">
    <property type="nucleotide sequence ID" value="XM_028618270.1"/>
</dbReference>
<evidence type="ECO:0008006" key="13">
    <source>
        <dbReference type="Google" id="ProtNLM"/>
    </source>
</evidence>
<comment type="caution">
    <text evidence="11">The sequence shown here is derived from an EMBL/GenBank/DDBJ whole genome shotgun (WGS) entry which is preliminary data.</text>
</comment>
<keyword evidence="3" id="KW-0560">Oxidoreductase</keyword>
<dbReference type="STRING" id="105984.A0A427XGR2"/>
<dbReference type="InterPro" id="IPR011707">
    <property type="entry name" value="Cu-oxidase-like_N"/>
</dbReference>
<evidence type="ECO:0000313" key="11">
    <source>
        <dbReference type="EMBL" id="RSH78079.1"/>
    </source>
</evidence>
<evidence type="ECO:0000256" key="3">
    <source>
        <dbReference type="ARBA" id="ARBA00023002"/>
    </source>
</evidence>
<dbReference type="GO" id="GO:0005507">
    <property type="term" value="F:copper ion binding"/>
    <property type="evidence" value="ECO:0007669"/>
    <property type="project" value="InterPro"/>
</dbReference>
<dbReference type="PANTHER" id="PTHR11709">
    <property type="entry name" value="MULTI-COPPER OXIDASE"/>
    <property type="match status" value="1"/>
</dbReference>
<evidence type="ECO:0000259" key="8">
    <source>
        <dbReference type="Pfam" id="PF00394"/>
    </source>
</evidence>
<dbReference type="GO" id="GO:0016491">
    <property type="term" value="F:oxidoreductase activity"/>
    <property type="evidence" value="ECO:0007669"/>
    <property type="project" value="UniProtKB-KW"/>
</dbReference>
<dbReference type="InterPro" id="IPR011706">
    <property type="entry name" value="Cu-oxidase_C"/>
</dbReference>
<keyword evidence="7" id="KW-0472">Membrane</keyword>
<comment type="similarity">
    <text evidence="1">Belongs to the multicopper oxidase family.</text>
</comment>
<dbReference type="InterPro" id="IPR008972">
    <property type="entry name" value="Cupredoxin"/>
</dbReference>
<sequence>MSNSSHKETEENATKAAPRRRRLGWLLALVAVVVVLAIALGVGLGVGLKHKHNSSDSKATANGTTNGTSTADLAVISRADLLGDQSRYLLSNRNFEITNATTQVREYNWTISEVLSTPGAMQKPMLVINGQSPGPIVEANLGDQIVVHVYNNMTNQTSMHWHGMHLKGQNWMDGTYSITQCGIPPGGMMTYNWTVQNTGTTWYHAHMGVQYTNGAYGALILHDANETAMLSHPYSDDVTLLLNDMYNTQAEALLWRMQAIGTGIDGQPGDEPAPDGAMINGVSQARCAYLPASNLVIPERKRSLVDRSDTTGTYYPETNYCGNETTEYYNLTLVGNSTYRLRLINSGTLANTIFSIDNHNLTIIEVDGTSVEPVTTGSVNLAVAQRASVLVTLDQEPGAYWIRNVLGDDQIIYTPTDLNLTTLGVLRYSGINESVLPADVPADDNMTETDPFYRFVPADAMDAPAPTVQQTVQFNSQYVADNARWMFFNSSSWQPLSSGEASIFLVDDYASNVTALESNTIGSQLNIVNTNASGVMDLVINNLDDGNHPFHLHGYTFWVMAQGDGHFYGDTSSLNVTNPMRRDTTTISERGYLIIRFLTDNPGVWAFHCHIGWHMENGLLMTITNLPEQVAAFDVPSAIKDLCTVDSKKRR</sequence>
<keyword evidence="12" id="KW-1185">Reference proteome</keyword>
<accession>A0A427XGR2</accession>
<dbReference type="Pfam" id="PF07731">
    <property type="entry name" value="Cu-oxidase_2"/>
    <property type="match status" value="1"/>
</dbReference>
<feature type="domain" description="Plastocyanin-like" evidence="8">
    <location>
        <begin position="237"/>
        <end position="430"/>
    </location>
</feature>
<feature type="domain" description="Plastocyanin-like" evidence="10">
    <location>
        <begin position="117"/>
        <end position="225"/>
    </location>
</feature>
<keyword evidence="6" id="KW-0325">Glycoprotein</keyword>
<gene>
    <name evidence="11" type="ORF">EHS24_002535</name>
</gene>
<feature type="transmembrane region" description="Helical" evidence="7">
    <location>
        <begin position="25"/>
        <end position="48"/>
    </location>
</feature>
<dbReference type="PANTHER" id="PTHR11709:SF414">
    <property type="entry name" value="ADR239WP"/>
    <property type="match status" value="1"/>
</dbReference>
<evidence type="ECO:0000259" key="9">
    <source>
        <dbReference type="Pfam" id="PF07731"/>
    </source>
</evidence>
<dbReference type="InterPro" id="IPR001117">
    <property type="entry name" value="Cu-oxidase_2nd"/>
</dbReference>
<dbReference type="AlphaFoldDB" id="A0A427XGR2"/>
<dbReference type="SUPFAM" id="SSF49503">
    <property type="entry name" value="Cupredoxins"/>
    <property type="match status" value="3"/>
</dbReference>
<evidence type="ECO:0000256" key="4">
    <source>
        <dbReference type="ARBA" id="ARBA00023008"/>
    </source>
</evidence>
<dbReference type="Gene3D" id="2.60.40.420">
    <property type="entry name" value="Cupredoxins - blue copper proteins"/>
    <property type="match status" value="3"/>
</dbReference>
<evidence type="ECO:0000256" key="6">
    <source>
        <dbReference type="ARBA" id="ARBA00023180"/>
    </source>
</evidence>
<protein>
    <recommendedName>
        <fullName evidence="13">Multicopper oxidase</fullName>
    </recommendedName>
</protein>
<dbReference type="Proteomes" id="UP000279236">
    <property type="component" value="Unassembled WGS sequence"/>
</dbReference>
<dbReference type="InterPro" id="IPR045087">
    <property type="entry name" value="Cu-oxidase_fam"/>
</dbReference>
<dbReference type="CDD" id="cd13910">
    <property type="entry name" value="CuRO_3_MCO_like_4"/>
    <property type="match status" value="1"/>
</dbReference>
<keyword evidence="4" id="KW-0186">Copper</keyword>
<dbReference type="InterPro" id="IPR033138">
    <property type="entry name" value="Cu_oxidase_CS"/>
</dbReference>
<dbReference type="EMBL" id="RSCE01000013">
    <property type="protein sequence ID" value="RSH78079.1"/>
    <property type="molecule type" value="Genomic_DNA"/>
</dbReference>
<dbReference type="GeneID" id="39587078"/>
<evidence type="ECO:0000256" key="7">
    <source>
        <dbReference type="SAM" id="Phobius"/>
    </source>
</evidence>
<dbReference type="OrthoDB" id="2121828at2759"/>
<keyword evidence="2" id="KW-0479">Metal-binding</keyword>
<dbReference type="PROSITE" id="PS00080">
    <property type="entry name" value="MULTICOPPER_OXIDASE2"/>
    <property type="match status" value="1"/>
</dbReference>
<keyword evidence="5" id="KW-1015">Disulfide bond</keyword>
<evidence type="ECO:0000256" key="1">
    <source>
        <dbReference type="ARBA" id="ARBA00010609"/>
    </source>
</evidence>
<organism evidence="11 12">
    <name type="scientific">Apiotrichum porosum</name>
    <dbReference type="NCBI Taxonomy" id="105984"/>
    <lineage>
        <taxon>Eukaryota</taxon>
        <taxon>Fungi</taxon>
        <taxon>Dikarya</taxon>
        <taxon>Basidiomycota</taxon>
        <taxon>Agaricomycotina</taxon>
        <taxon>Tremellomycetes</taxon>
        <taxon>Trichosporonales</taxon>
        <taxon>Trichosporonaceae</taxon>
        <taxon>Apiotrichum</taxon>
    </lineage>
</organism>
<dbReference type="Pfam" id="PF07732">
    <property type="entry name" value="Cu-oxidase_3"/>
    <property type="match status" value="1"/>
</dbReference>
<dbReference type="PROSITE" id="PS00079">
    <property type="entry name" value="MULTICOPPER_OXIDASE1"/>
    <property type="match status" value="1"/>
</dbReference>
<evidence type="ECO:0000313" key="12">
    <source>
        <dbReference type="Proteomes" id="UP000279236"/>
    </source>
</evidence>
<evidence type="ECO:0000256" key="2">
    <source>
        <dbReference type="ARBA" id="ARBA00022723"/>
    </source>
</evidence>
<keyword evidence="7" id="KW-1133">Transmembrane helix</keyword>
<proteinExistence type="inferred from homology"/>
<feature type="domain" description="Plastocyanin-like" evidence="9">
    <location>
        <begin position="517"/>
        <end position="627"/>
    </location>
</feature>
<name>A0A427XGR2_9TREE</name>